<keyword evidence="2" id="KW-1185">Reference proteome</keyword>
<sequence length="816" mass="93895">MRIVRAHDAITASRFPEGAGDLASRALSADDLDWRWQQLQAEAVLRLRSLSGNLAKWRRNAVAPVAVARRVNRSPRQSRWHQRRRARAASRALNRWWLFCERRREQAKITASQIALTQKVRCFKRWQRLVRRPFAPPARSSPASGPFMAWFAETRRSARQRHALRRCFDVEASLLLAALGGWRAGASRQRALRARAEELRSLSRAKRQQRAVAAWARAQKVRLLHVAAVALSGQFLQAEVLAAWRLAAEEAEHAAQCGWAQRAQRRAVSRWWAASLGSRPLRGRVCPMLHALARASQLAQRRSLRRAVRLWRRFGERRCLWQALRAWRACAGVQARLRELDLGLGAARQARTARHSFELWRCFWEARLGCLATVVFKEELSTSSLQLRALRAWRLLARKKQRASCAGALVAAQGLRRLLCRWRRALGQQQQLAELLCRRMTRLLRLALLGWSLRTADQLLLRKRASALGRALASSAASSALRRLHDRARRRQAVRLAAEYLAERSCRGTLWEVFGAWSGRLLTSARCARVLSARSAQLLRRRAWEGWRWWRRRWQDLQQRSRRVQLRRAGRLCGAWRRLFAAESRRWPRLFAASSALRRGLGAAAPAAAPESHPAGARTFHRHQLVSSLLSAWQNVASQRERRVSTAQKRAVAELCRATQRLRVLRLWREARWAEAALRAYRRSGGGRLPGAFFLAWRRQAEKRRQETTATEEARRLLLRGRLAAPLGHWHRAFCGRRRLAELRRGGLSQVFRSWLFEVKAARQLTALLAHRAVLEDDRMLRRCVAEWHREGRNGAALRLVRGKRGALWKAVLLEG</sequence>
<dbReference type="EMBL" id="CAUJNA010001429">
    <property type="protein sequence ID" value="CAJ1386865.1"/>
    <property type="molecule type" value="Genomic_DNA"/>
</dbReference>
<evidence type="ECO:0008006" key="3">
    <source>
        <dbReference type="Google" id="ProtNLM"/>
    </source>
</evidence>
<comment type="caution">
    <text evidence="1">The sequence shown here is derived from an EMBL/GenBank/DDBJ whole genome shotgun (WGS) entry which is preliminary data.</text>
</comment>
<evidence type="ECO:0000313" key="2">
    <source>
        <dbReference type="Proteomes" id="UP001178507"/>
    </source>
</evidence>
<evidence type="ECO:0000313" key="1">
    <source>
        <dbReference type="EMBL" id="CAJ1386865.1"/>
    </source>
</evidence>
<feature type="non-terminal residue" evidence="1">
    <location>
        <position position="816"/>
    </location>
</feature>
<organism evidence="1 2">
    <name type="scientific">Effrenium voratum</name>
    <dbReference type="NCBI Taxonomy" id="2562239"/>
    <lineage>
        <taxon>Eukaryota</taxon>
        <taxon>Sar</taxon>
        <taxon>Alveolata</taxon>
        <taxon>Dinophyceae</taxon>
        <taxon>Suessiales</taxon>
        <taxon>Symbiodiniaceae</taxon>
        <taxon>Effrenium</taxon>
    </lineage>
</organism>
<protein>
    <recommendedName>
        <fullName evidence="3">Sfi1 spindle body domain-containing protein</fullName>
    </recommendedName>
</protein>
<dbReference type="AlphaFoldDB" id="A0AA36MZX9"/>
<reference evidence="1" key="1">
    <citation type="submission" date="2023-08" db="EMBL/GenBank/DDBJ databases">
        <authorList>
            <person name="Chen Y."/>
            <person name="Shah S."/>
            <person name="Dougan E. K."/>
            <person name="Thang M."/>
            <person name="Chan C."/>
        </authorList>
    </citation>
    <scope>NUCLEOTIDE SEQUENCE</scope>
</reference>
<proteinExistence type="predicted"/>
<accession>A0AA36MZX9</accession>
<gene>
    <name evidence="1" type="ORF">EVOR1521_LOCUS13052</name>
</gene>
<dbReference type="Proteomes" id="UP001178507">
    <property type="component" value="Unassembled WGS sequence"/>
</dbReference>
<name>A0AA36MZX9_9DINO</name>